<comment type="similarity">
    <text evidence="1">Belongs to the enoyl-CoA hydratase/isomerase family.</text>
</comment>
<sequence length="265" mass="27756">MASEFASGMLKASVEDHIGTLFLDNPRRKNAVTKAMWQAIPTAVTWLCAEAGARVILVRGAGATDFSAGADISEFGEVRRDAATARLYEAENSAAFAALRNAPVPVIAVIRGICYGGGFGLAAAADIRLADTTARFCVPPAKLGLAYPADAVGDIVRALGDQIARFALFTGEVLLPERLVMSGFLLECLGPERLEETAFSIAATIATNAPLSVRASKLAVRGTGDPSGMLLSEAAALGAATFDSKDYAEGRQAFAEKRKPQFTGR</sequence>
<dbReference type="GO" id="GO:0006635">
    <property type="term" value="P:fatty acid beta-oxidation"/>
    <property type="evidence" value="ECO:0007669"/>
    <property type="project" value="TreeGrafter"/>
</dbReference>
<gene>
    <name evidence="3" type="ORF">GGR23_002126</name>
</gene>
<reference evidence="3 4" key="1">
    <citation type="submission" date="2020-08" db="EMBL/GenBank/DDBJ databases">
        <title>Genomic Encyclopedia of Type Strains, Phase IV (KMG-IV): sequencing the most valuable type-strain genomes for metagenomic binning, comparative biology and taxonomic classification.</title>
        <authorList>
            <person name="Goeker M."/>
        </authorList>
    </citation>
    <scope>NUCLEOTIDE SEQUENCE [LARGE SCALE GENOMIC DNA]</scope>
    <source>
        <strain evidence="3 4">DSM 29853</strain>
    </source>
</reference>
<dbReference type="Gene3D" id="3.90.226.10">
    <property type="entry name" value="2-enoyl-CoA Hydratase, Chain A, domain 1"/>
    <property type="match status" value="1"/>
</dbReference>
<proteinExistence type="inferred from homology"/>
<dbReference type="GO" id="GO:0016829">
    <property type="term" value="F:lyase activity"/>
    <property type="evidence" value="ECO:0007669"/>
    <property type="project" value="UniProtKB-KW"/>
</dbReference>
<protein>
    <submittedName>
        <fullName evidence="3">Enoyl-CoA hydratase/carnithine racemase</fullName>
    </submittedName>
</protein>
<dbReference type="Pfam" id="PF00378">
    <property type="entry name" value="ECH_1"/>
    <property type="match status" value="1"/>
</dbReference>
<evidence type="ECO:0000313" key="3">
    <source>
        <dbReference type="EMBL" id="MBB4064939.1"/>
    </source>
</evidence>
<accession>A0A7W6J528</accession>
<dbReference type="InterPro" id="IPR029045">
    <property type="entry name" value="ClpP/crotonase-like_dom_sf"/>
</dbReference>
<dbReference type="InterPro" id="IPR001753">
    <property type="entry name" value="Enoyl-CoA_hydra/iso"/>
</dbReference>
<dbReference type="PANTHER" id="PTHR11941:SF54">
    <property type="entry name" value="ENOYL-COA HYDRATASE, MITOCHONDRIAL"/>
    <property type="match status" value="1"/>
</dbReference>
<dbReference type="SUPFAM" id="SSF52096">
    <property type="entry name" value="ClpP/crotonase"/>
    <property type="match status" value="1"/>
</dbReference>
<dbReference type="AlphaFoldDB" id="A0A7W6J528"/>
<name>A0A7W6J528_9HYPH</name>
<keyword evidence="2" id="KW-0456">Lyase</keyword>
<dbReference type="PANTHER" id="PTHR11941">
    <property type="entry name" value="ENOYL-COA HYDRATASE-RELATED"/>
    <property type="match status" value="1"/>
</dbReference>
<evidence type="ECO:0000256" key="2">
    <source>
        <dbReference type="ARBA" id="ARBA00023239"/>
    </source>
</evidence>
<dbReference type="Proteomes" id="UP000528286">
    <property type="component" value="Unassembled WGS sequence"/>
</dbReference>
<dbReference type="Gene3D" id="1.10.12.10">
    <property type="entry name" value="Lyase 2-enoyl-coa Hydratase, Chain A, domain 2"/>
    <property type="match status" value="1"/>
</dbReference>
<evidence type="ECO:0000313" key="4">
    <source>
        <dbReference type="Proteomes" id="UP000528286"/>
    </source>
</evidence>
<dbReference type="CDD" id="cd06558">
    <property type="entry name" value="crotonase-like"/>
    <property type="match status" value="1"/>
</dbReference>
<dbReference type="EMBL" id="JACIEZ010000003">
    <property type="protein sequence ID" value="MBB4064939.1"/>
    <property type="molecule type" value="Genomic_DNA"/>
</dbReference>
<keyword evidence="4" id="KW-1185">Reference proteome</keyword>
<dbReference type="InterPro" id="IPR014748">
    <property type="entry name" value="Enoyl-CoA_hydra_C"/>
</dbReference>
<comment type="caution">
    <text evidence="3">The sequence shown here is derived from an EMBL/GenBank/DDBJ whole genome shotgun (WGS) entry which is preliminary data.</text>
</comment>
<dbReference type="RefSeq" id="WP_183366228.1">
    <property type="nucleotide sequence ID" value="NZ_JACIEZ010000003.1"/>
</dbReference>
<organism evidence="3 4">
    <name type="scientific">Gellertiella hungarica</name>
    <dbReference type="NCBI Taxonomy" id="1572859"/>
    <lineage>
        <taxon>Bacteria</taxon>
        <taxon>Pseudomonadati</taxon>
        <taxon>Pseudomonadota</taxon>
        <taxon>Alphaproteobacteria</taxon>
        <taxon>Hyphomicrobiales</taxon>
        <taxon>Rhizobiaceae</taxon>
        <taxon>Gellertiella</taxon>
    </lineage>
</organism>
<evidence type="ECO:0000256" key="1">
    <source>
        <dbReference type="ARBA" id="ARBA00005254"/>
    </source>
</evidence>